<dbReference type="GO" id="GO:0016020">
    <property type="term" value="C:membrane"/>
    <property type="evidence" value="ECO:0007669"/>
    <property type="project" value="InterPro"/>
</dbReference>
<evidence type="ECO:0000256" key="2">
    <source>
        <dbReference type="ARBA" id="ARBA00022723"/>
    </source>
</evidence>
<feature type="binding site" description="axial binding residue" evidence="5">
    <location>
        <position position="211"/>
    </location>
    <ligand>
        <name>heme c</name>
        <dbReference type="ChEBI" id="CHEBI:61717"/>
        <label>2</label>
    </ligand>
    <ligandPart>
        <name>Fe</name>
        <dbReference type="ChEBI" id="CHEBI:18248"/>
    </ligandPart>
</feature>
<accession>A0A679J0X4</accession>
<keyword evidence="2 5" id="KW-0479">Metal-binding</keyword>
<feature type="binding site" description="covalent" evidence="4">
    <location>
        <position position="61"/>
    </location>
    <ligand>
        <name>heme c</name>
        <dbReference type="ChEBI" id="CHEBI:61717"/>
        <label>1</label>
    </ligand>
</feature>
<dbReference type="GO" id="GO:0016614">
    <property type="term" value="F:oxidoreductase activity, acting on CH-OH group of donors"/>
    <property type="evidence" value="ECO:0007669"/>
    <property type="project" value="InterPro"/>
</dbReference>
<feature type="binding site" description="axial binding residue" evidence="5">
    <location>
        <position position="65"/>
    </location>
    <ligand>
        <name>heme c</name>
        <dbReference type="ChEBI" id="CHEBI:61717"/>
        <label>1</label>
    </ligand>
    <ligandPart>
        <name>Fe</name>
        <dbReference type="ChEBI" id="CHEBI:18248"/>
    </ligandPart>
</feature>
<feature type="domain" description="Cytochrome c" evidence="6">
    <location>
        <begin position="324"/>
        <end position="414"/>
    </location>
</feature>
<feature type="binding site" description="covalent" evidence="4">
    <location>
        <position position="207"/>
    </location>
    <ligand>
        <name>heme c</name>
        <dbReference type="ChEBI" id="CHEBI:61717"/>
        <label>2</label>
    </ligand>
</feature>
<dbReference type="AlphaFoldDB" id="A0A679J0X4"/>
<dbReference type="Pfam" id="PF13442">
    <property type="entry name" value="Cytochrome_CBB3"/>
    <property type="match status" value="1"/>
</dbReference>
<evidence type="ECO:0000256" key="4">
    <source>
        <dbReference type="PIRSR" id="PIRSR000018-50"/>
    </source>
</evidence>
<organism evidence="7">
    <name type="scientific">Variovorax paradoxus</name>
    <dbReference type="NCBI Taxonomy" id="34073"/>
    <lineage>
        <taxon>Bacteria</taxon>
        <taxon>Pseudomonadati</taxon>
        <taxon>Pseudomonadota</taxon>
        <taxon>Betaproteobacteria</taxon>
        <taxon>Burkholderiales</taxon>
        <taxon>Comamonadaceae</taxon>
        <taxon>Variovorax</taxon>
    </lineage>
</organism>
<feature type="binding site" description="axial binding residue" evidence="5">
    <location>
        <position position="341"/>
    </location>
    <ligand>
        <name>heme c</name>
        <dbReference type="ChEBI" id="CHEBI:61717"/>
        <label>3</label>
    </ligand>
    <ligandPart>
        <name>Fe</name>
        <dbReference type="ChEBI" id="CHEBI:18248"/>
    </ligandPart>
</feature>
<feature type="domain" description="Cytochrome c" evidence="6">
    <location>
        <begin position="192"/>
        <end position="302"/>
    </location>
</feature>
<feature type="binding site" description="covalent" evidence="4">
    <location>
        <position position="340"/>
    </location>
    <ligand>
        <name>heme c</name>
        <dbReference type="ChEBI" id="CHEBI:61717"/>
        <label>3</label>
    </ligand>
</feature>
<protein>
    <submittedName>
        <fullName evidence="7">Alcohol dehydrogenase cytochrome c subunit</fullName>
    </submittedName>
</protein>
<dbReference type="PANTHER" id="PTHR35008:SF4">
    <property type="entry name" value="BLL4482 PROTEIN"/>
    <property type="match status" value="1"/>
</dbReference>
<feature type="domain" description="Cytochrome c" evidence="6">
    <location>
        <begin position="47"/>
        <end position="150"/>
    </location>
</feature>
<dbReference type="InterPro" id="IPR051459">
    <property type="entry name" value="Cytochrome_c-type_DH"/>
</dbReference>
<proteinExistence type="predicted"/>
<dbReference type="RefSeq" id="WP_339089309.1">
    <property type="nucleotide sequence ID" value="NZ_LR743507.1"/>
</dbReference>
<evidence type="ECO:0000256" key="5">
    <source>
        <dbReference type="PIRSR" id="PIRSR000018-51"/>
    </source>
</evidence>
<reference evidence="7" key="1">
    <citation type="submission" date="2019-12" db="EMBL/GenBank/DDBJ databases">
        <authorList>
            <person name="Cremers G."/>
        </authorList>
    </citation>
    <scope>NUCLEOTIDE SEQUENCE</scope>
    <source>
        <strain evidence="7">Vvax</strain>
    </source>
</reference>
<gene>
    <name evidence="7" type="primary">adhB</name>
    <name evidence="7" type="ORF">VVAX_01619</name>
</gene>
<evidence type="ECO:0000259" key="6">
    <source>
        <dbReference type="PROSITE" id="PS51007"/>
    </source>
</evidence>
<dbReference type="SUPFAM" id="SSF46626">
    <property type="entry name" value="Cytochrome c"/>
    <property type="match status" value="3"/>
</dbReference>
<feature type="binding site" description="covalent" evidence="4">
    <location>
        <position position="210"/>
    </location>
    <ligand>
        <name>heme c</name>
        <dbReference type="ChEBI" id="CHEBI:61717"/>
        <label>2</label>
    </ligand>
</feature>
<dbReference type="InterPro" id="IPR036909">
    <property type="entry name" value="Cyt_c-like_dom_sf"/>
</dbReference>
<dbReference type="PROSITE" id="PS51007">
    <property type="entry name" value="CYTC"/>
    <property type="match status" value="3"/>
</dbReference>
<feature type="binding site" description="covalent" evidence="4">
    <location>
        <position position="64"/>
    </location>
    <ligand>
        <name>heme c</name>
        <dbReference type="ChEBI" id="CHEBI:61717"/>
        <label>1</label>
    </ligand>
</feature>
<keyword evidence="3 5" id="KW-0408">Iron</keyword>
<dbReference type="PIRSF" id="PIRSF000018">
    <property type="entry name" value="Mb_ADH_cyt_c"/>
    <property type="match status" value="1"/>
</dbReference>
<dbReference type="InterPro" id="IPR009056">
    <property type="entry name" value="Cyt_c-like_dom"/>
</dbReference>
<dbReference type="Gene3D" id="1.10.760.10">
    <property type="entry name" value="Cytochrome c-like domain"/>
    <property type="match status" value="3"/>
</dbReference>
<dbReference type="PANTHER" id="PTHR35008">
    <property type="entry name" value="BLL4482 PROTEIN-RELATED"/>
    <property type="match status" value="1"/>
</dbReference>
<sequence length="429" mass="45462">MKLRRVAWTLLGLFVLLAVAAGIVVAMNLRGEDPLPEKAEAFQATPQLVERGRYLALAGNCAGCHTTRGGAPYAGGLPIDTPFGTVYSSNLTPDNGTGIGSWSSAHFWRAMHNGRSKDGRLLYPAFPYPNFTQVTREDSDAIYAYLRSVPAAAQANRVHRLRFPYDTQAALAVWRALSFSPEPFVANAGKPAEWNRGAYLVNGLGHCIACHGPRNSLGATDTRLGLSGGLIAVENWYAPSLTDPHEAGVADWPAADVVALLKNGVSPRGSVMGPMADVVFRSTQHLSDADLGAMASYLKDLPKAAAAEAPEAAPAKAPIRRDAGTMARGAKIYDQRCAYCHGDQGQGAVGAYPPLAGNRAVNMAQPTNLIQVVSHGGFLPTTAGNPRPYGMPPFGQVLDAADVAAVLTYVRGSWGNDSAPVTQLDTMRR</sequence>
<evidence type="ECO:0000256" key="1">
    <source>
        <dbReference type="ARBA" id="ARBA00022617"/>
    </source>
</evidence>
<feature type="binding site" description="covalent" evidence="4">
    <location>
        <position position="337"/>
    </location>
    <ligand>
        <name>heme c</name>
        <dbReference type="ChEBI" id="CHEBI:61717"/>
        <label>3</label>
    </ligand>
</feature>
<dbReference type="GO" id="GO:0005506">
    <property type="term" value="F:iron ion binding"/>
    <property type="evidence" value="ECO:0007669"/>
    <property type="project" value="InterPro"/>
</dbReference>
<dbReference type="Pfam" id="PF00034">
    <property type="entry name" value="Cytochrom_C"/>
    <property type="match status" value="2"/>
</dbReference>
<dbReference type="GO" id="GO:0020037">
    <property type="term" value="F:heme binding"/>
    <property type="evidence" value="ECO:0007669"/>
    <property type="project" value="InterPro"/>
</dbReference>
<dbReference type="EMBL" id="LR743507">
    <property type="protein sequence ID" value="CAA2102169.1"/>
    <property type="molecule type" value="Genomic_DNA"/>
</dbReference>
<comment type="cofactor">
    <cofactor evidence="4">
        <name>heme c</name>
        <dbReference type="ChEBI" id="CHEBI:61717"/>
    </cofactor>
    <text evidence="4">Binds 3 heme c groups covalently per subunit.</text>
</comment>
<keyword evidence="1 4" id="KW-0349">Heme</keyword>
<dbReference type="GO" id="GO:0009055">
    <property type="term" value="F:electron transfer activity"/>
    <property type="evidence" value="ECO:0007669"/>
    <property type="project" value="InterPro"/>
</dbReference>
<evidence type="ECO:0000256" key="3">
    <source>
        <dbReference type="ARBA" id="ARBA00023004"/>
    </source>
</evidence>
<evidence type="ECO:0000313" key="7">
    <source>
        <dbReference type="EMBL" id="CAA2102169.1"/>
    </source>
</evidence>
<dbReference type="InterPro" id="IPR014353">
    <property type="entry name" value="Membr-bd_ADH_cyt_c"/>
</dbReference>
<name>A0A679J0X4_VARPD</name>